<dbReference type="SMART" id="SM00421">
    <property type="entry name" value="HTH_LUXR"/>
    <property type="match status" value="1"/>
</dbReference>
<dbReference type="SUPFAM" id="SSF47413">
    <property type="entry name" value="lambda repressor-like DNA-binding domains"/>
    <property type="match status" value="1"/>
</dbReference>
<evidence type="ECO:0000256" key="3">
    <source>
        <dbReference type="ARBA" id="ARBA00023163"/>
    </source>
</evidence>
<dbReference type="SUPFAM" id="SSF46894">
    <property type="entry name" value="C-terminal effector domain of the bipartite response regulators"/>
    <property type="match status" value="1"/>
</dbReference>
<reference evidence="5" key="1">
    <citation type="submission" date="2022-03" db="EMBL/GenBank/DDBJ databases">
        <title>Streptomyces 7R015 and 7R016 isolated from Barleria lupulina in Thailand.</title>
        <authorList>
            <person name="Kanchanasin P."/>
            <person name="Phongsopitanun W."/>
            <person name="Tanasupawat S."/>
        </authorList>
    </citation>
    <scope>NUCLEOTIDE SEQUENCE</scope>
    <source>
        <strain evidence="5">7R015</strain>
    </source>
</reference>
<dbReference type="RefSeq" id="WP_242778868.1">
    <property type="nucleotide sequence ID" value="NZ_JALDAY010000024.1"/>
</dbReference>
<comment type="caution">
    <text evidence="5">The sequence shown here is derived from an EMBL/GenBank/DDBJ whole genome shotgun (WGS) entry which is preliminary data.</text>
</comment>
<keyword evidence="2" id="KW-0238">DNA-binding</keyword>
<evidence type="ECO:0000259" key="4">
    <source>
        <dbReference type="PROSITE" id="PS50943"/>
    </source>
</evidence>
<proteinExistence type="predicted"/>
<dbReference type="EMBL" id="JALDAY010000024">
    <property type="protein sequence ID" value="MCI3279158.1"/>
    <property type="molecule type" value="Genomic_DNA"/>
</dbReference>
<dbReference type="PANTHER" id="PTHR44688:SF16">
    <property type="entry name" value="DNA-BINDING TRANSCRIPTIONAL ACTIVATOR DEVR_DOSR"/>
    <property type="match status" value="1"/>
</dbReference>
<dbReference type="InterPro" id="IPR000792">
    <property type="entry name" value="Tscrpt_reg_LuxR_C"/>
</dbReference>
<evidence type="ECO:0000313" key="5">
    <source>
        <dbReference type="EMBL" id="MCI3279158.1"/>
    </source>
</evidence>
<keyword evidence="1" id="KW-0805">Transcription regulation</keyword>
<dbReference type="PROSITE" id="PS50943">
    <property type="entry name" value="HTH_CROC1"/>
    <property type="match status" value="1"/>
</dbReference>
<evidence type="ECO:0000256" key="1">
    <source>
        <dbReference type="ARBA" id="ARBA00023015"/>
    </source>
</evidence>
<dbReference type="InterPro" id="IPR036388">
    <property type="entry name" value="WH-like_DNA-bd_sf"/>
</dbReference>
<keyword evidence="3" id="KW-0804">Transcription</keyword>
<sequence>MTAPVLVGPQPPGGGPVPSLDWDDALADIGDRVRAEREARGWSQTQLARTAGVGLNTIRRLERGDASMRCFVQACTALQIPVGMLLSPQWQKPEPKPTRIGVAAARPIALSPRQTEVLREAASGDSLAAVGARLGLDVGTVGSTLSRVYRRLGVACLPRDERRAAAAQVALKHGLFTPGNRTS</sequence>
<organism evidence="5 6">
    <name type="scientific">Streptomyces cylindrosporus</name>
    <dbReference type="NCBI Taxonomy" id="2927583"/>
    <lineage>
        <taxon>Bacteria</taxon>
        <taxon>Bacillati</taxon>
        <taxon>Actinomycetota</taxon>
        <taxon>Actinomycetes</taxon>
        <taxon>Kitasatosporales</taxon>
        <taxon>Streptomycetaceae</taxon>
        <taxon>Streptomyces</taxon>
    </lineage>
</organism>
<dbReference type="Gene3D" id="1.10.260.40">
    <property type="entry name" value="lambda repressor-like DNA-binding domains"/>
    <property type="match status" value="1"/>
</dbReference>
<gene>
    <name evidence="5" type="ORF">MQP27_49650</name>
</gene>
<dbReference type="Pfam" id="PF00196">
    <property type="entry name" value="GerE"/>
    <property type="match status" value="1"/>
</dbReference>
<dbReference type="Gene3D" id="1.10.10.10">
    <property type="entry name" value="Winged helix-like DNA-binding domain superfamily/Winged helix DNA-binding domain"/>
    <property type="match status" value="1"/>
</dbReference>
<evidence type="ECO:0000313" key="6">
    <source>
        <dbReference type="Proteomes" id="UP001165269"/>
    </source>
</evidence>
<dbReference type="Pfam" id="PF13560">
    <property type="entry name" value="HTH_31"/>
    <property type="match status" value="1"/>
</dbReference>
<name>A0ABS9YPG1_9ACTN</name>
<dbReference type="Proteomes" id="UP001165269">
    <property type="component" value="Unassembled WGS sequence"/>
</dbReference>
<feature type="domain" description="HTH cro/C1-type" evidence="4">
    <location>
        <begin position="33"/>
        <end position="85"/>
    </location>
</feature>
<evidence type="ECO:0000256" key="2">
    <source>
        <dbReference type="ARBA" id="ARBA00023125"/>
    </source>
</evidence>
<keyword evidence="6" id="KW-1185">Reference proteome</keyword>
<dbReference type="PRINTS" id="PR00038">
    <property type="entry name" value="HTHLUXR"/>
</dbReference>
<accession>A0ABS9YPG1</accession>
<dbReference type="InterPro" id="IPR016032">
    <property type="entry name" value="Sig_transdc_resp-reg_C-effctor"/>
</dbReference>
<protein>
    <submittedName>
        <fullName evidence="5">Helix-turn-helix domain-containing protein</fullName>
    </submittedName>
</protein>
<dbReference type="CDD" id="cd00093">
    <property type="entry name" value="HTH_XRE"/>
    <property type="match status" value="1"/>
</dbReference>
<dbReference type="InterPro" id="IPR010982">
    <property type="entry name" value="Lambda_DNA-bd_dom_sf"/>
</dbReference>
<dbReference type="InterPro" id="IPR001387">
    <property type="entry name" value="Cro/C1-type_HTH"/>
</dbReference>
<dbReference type="SMART" id="SM00530">
    <property type="entry name" value="HTH_XRE"/>
    <property type="match status" value="1"/>
</dbReference>
<dbReference type="PANTHER" id="PTHR44688">
    <property type="entry name" value="DNA-BINDING TRANSCRIPTIONAL ACTIVATOR DEVR_DOSR"/>
    <property type="match status" value="1"/>
</dbReference>